<protein>
    <recommendedName>
        <fullName evidence="4">Prepilin-type N-terminal cleavage/methylation domain-containing protein</fullName>
    </recommendedName>
</protein>
<organism evidence="2 3">
    <name type="scientific">Arenimonas donghaensis DSM 18148 = HO3-R19</name>
    <dbReference type="NCBI Taxonomy" id="1121014"/>
    <lineage>
        <taxon>Bacteria</taxon>
        <taxon>Pseudomonadati</taxon>
        <taxon>Pseudomonadota</taxon>
        <taxon>Gammaproteobacteria</taxon>
        <taxon>Lysobacterales</taxon>
        <taxon>Lysobacteraceae</taxon>
        <taxon>Arenimonas</taxon>
    </lineage>
</organism>
<accession>A0A087MJL6</accession>
<gene>
    <name evidence="2" type="ORF">N788_11120</name>
</gene>
<dbReference type="NCBIfam" id="TIGR02532">
    <property type="entry name" value="IV_pilin_GFxxxE"/>
    <property type="match status" value="1"/>
</dbReference>
<proteinExistence type="predicted"/>
<feature type="transmembrane region" description="Helical" evidence="1">
    <location>
        <begin position="16"/>
        <end position="37"/>
    </location>
</feature>
<evidence type="ECO:0008006" key="4">
    <source>
        <dbReference type="Google" id="ProtNLM"/>
    </source>
</evidence>
<evidence type="ECO:0000256" key="1">
    <source>
        <dbReference type="SAM" id="Phobius"/>
    </source>
</evidence>
<keyword evidence="3" id="KW-1185">Reference proteome</keyword>
<dbReference type="RefSeq" id="WP_051924377.1">
    <property type="nucleotide sequence ID" value="NZ_AVCJ01000007.1"/>
</dbReference>
<comment type="caution">
    <text evidence="2">The sequence shown here is derived from an EMBL/GenBank/DDBJ whole genome shotgun (WGS) entry which is preliminary data.</text>
</comment>
<reference evidence="3" key="1">
    <citation type="submission" date="2013-08" db="EMBL/GenBank/DDBJ databases">
        <title>Genome sequencing of Arenimonas donghaensis.</title>
        <authorList>
            <person name="Chen F."/>
            <person name="Wang G."/>
        </authorList>
    </citation>
    <scope>NUCLEOTIDE SEQUENCE [LARGE SCALE GENOMIC DNA]</scope>
    <source>
        <strain evidence="3">HO3-R19</strain>
    </source>
</reference>
<dbReference type="PATRIC" id="fig|1121014.3.peg.979"/>
<evidence type="ECO:0000313" key="3">
    <source>
        <dbReference type="Proteomes" id="UP000029085"/>
    </source>
</evidence>
<dbReference type="InterPro" id="IPR012902">
    <property type="entry name" value="N_methyl_site"/>
</dbReference>
<name>A0A087MJL6_9GAMM</name>
<reference evidence="2 3" key="2">
    <citation type="journal article" date="2015" name="Stand. Genomic Sci.">
        <title>High quality draft genomic sequence of Arenimonas donghaensis DSM 18148(T).</title>
        <authorList>
            <person name="Chen F."/>
            <person name="Wang H."/>
            <person name="Cao Y."/>
            <person name="Li X."/>
            <person name="Wang G."/>
        </authorList>
    </citation>
    <scope>NUCLEOTIDE SEQUENCE [LARGE SCALE GENOMIC DNA]</scope>
    <source>
        <strain evidence="2 3">HO3-R19</strain>
    </source>
</reference>
<dbReference type="InterPro" id="IPR045584">
    <property type="entry name" value="Pilin-like"/>
</dbReference>
<dbReference type="STRING" id="1121014.N788_11120"/>
<dbReference type="SUPFAM" id="SSF54523">
    <property type="entry name" value="Pili subunits"/>
    <property type="match status" value="1"/>
</dbReference>
<keyword evidence="1" id="KW-0812">Transmembrane</keyword>
<sequence length="139" mass="15004">MPTSVSFRAADRTRQGFTLLELLIVLALLAMVTALVVPRMERTYQAIAGSGERDEVHRQLERLPRIARSEGRRIDIAEGDVNALAAHLALPDGWVVTPLEAIRVEANGLCRGSVLRVQGRGASEDVELLAPACGVARAP</sequence>
<dbReference type="Proteomes" id="UP000029085">
    <property type="component" value="Unassembled WGS sequence"/>
</dbReference>
<keyword evidence="1" id="KW-0472">Membrane</keyword>
<evidence type="ECO:0000313" key="2">
    <source>
        <dbReference type="EMBL" id="KFL37069.1"/>
    </source>
</evidence>
<dbReference type="PROSITE" id="PS00409">
    <property type="entry name" value="PROKAR_NTER_METHYL"/>
    <property type="match status" value="1"/>
</dbReference>
<dbReference type="EMBL" id="AVCJ01000007">
    <property type="protein sequence ID" value="KFL37069.1"/>
    <property type="molecule type" value="Genomic_DNA"/>
</dbReference>
<dbReference type="OrthoDB" id="6058242at2"/>
<keyword evidence="1" id="KW-1133">Transmembrane helix</keyword>
<dbReference type="AlphaFoldDB" id="A0A087MJL6"/>
<dbReference type="Pfam" id="PF07963">
    <property type="entry name" value="N_methyl"/>
    <property type="match status" value="1"/>
</dbReference>